<dbReference type="AlphaFoldDB" id="A0A811YLM3"/>
<evidence type="ECO:0000313" key="3">
    <source>
        <dbReference type="Proteomes" id="UP000645828"/>
    </source>
</evidence>
<keyword evidence="1" id="KW-1133">Transmembrane helix</keyword>
<dbReference type="EMBL" id="CAJHUB010000676">
    <property type="protein sequence ID" value="CAD7676187.1"/>
    <property type="molecule type" value="Genomic_DNA"/>
</dbReference>
<feature type="transmembrane region" description="Helical" evidence="1">
    <location>
        <begin position="7"/>
        <end position="26"/>
    </location>
</feature>
<reference evidence="2" key="1">
    <citation type="submission" date="2020-12" db="EMBL/GenBank/DDBJ databases">
        <authorList>
            <consortium name="Molecular Ecology Group"/>
        </authorList>
    </citation>
    <scope>NUCLEOTIDE SEQUENCE</scope>
    <source>
        <strain evidence="2">TBG_1078</strain>
    </source>
</reference>
<keyword evidence="1" id="KW-0812">Transmembrane</keyword>
<keyword evidence="1" id="KW-0472">Membrane</keyword>
<proteinExistence type="predicted"/>
<sequence>MFIHLIIIIKFLSHSNFWLYILYHFWLSVHDSGEGV</sequence>
<comment type="caution">
    <text evidence="2">The sequence shown here is derived from an EMBL/GenBank/DDBJ whole genome shotgun (WGS) entry which is preliminary data.</text>
</comment>
<organism evidence="2 3">
    <name type="scientific">Nyctereutes procyonoides</name>
    <name type="common">Raccoon dog</name>
    <name type="synonym">Canis procyonoides</name>
    <dbReference type="NCBI Taxonomy" id="34880"/>
    <lineage>
        <taxon>Eukaryota</taxon>
        <taxon>Metazoa</taxon>
        <taxon>Chordata</taxon>
        <taxon>Craniata</taxon>
        <taxon>Vertebrata</taxon>
        <taxon>Euteleostomi</taxon>
        <taxon>Mammalia</taxon>
        <taxon>Eutheria</taxon>
        <taxon>Laurasiatheria</taxon>
        <taxon>Carnivora</taxon>
        <taxon>Caniformia</taxon>
        <taxon>Canidae</taxon>
        <taxon>Nyctereutes</taxon>
    </lineage>
</organism>
<protein>
    <submittedName>
        <fullName evidence="2">(raccoon dog) hypothetical protein</fullName>
    </submittedName>
</protein>
<accession>A0A811YLM3</accession>
<evidence type="ECO:0000313" key="2">
    <source>
        <dbReference type="EMBL" id="CAD7676187.1"/>
    </source>
</evidence>
<evidence type="ECO:0000256" key="1">
    <source>
        <dbReference type="SAM" id="Phobius"/>
    </source>
</evidence>
<gene>
    <name evidence="2" type="ORF">NYPRO_LOCUS8982</name>
</gene>
<dbReference type="Proteomes" id="UP000645828">
    <property type="component" value="Unassembled WGS sequence"/>
</dbReference>
<keyword evidence="3" id="KW-1185">Reference proteome</keyword>
<name>A0A811YLM3_NYCPR</name>